<name>A0A0G4H6D5_VITBC</name>
<dbReference type="VEuPathDB" id="CryptoDB:Vbra_6611"/>
<dbReference type="Proteomes" id="UP000041254">
    <property type="component" value="Unassembled WGS sequence"/>
</dbReference>
<accession>A0A0G4H6D5</accession>
<organism evidence="2 3">
    <name type="scientific">Vitrella brassicaformis (strain CCMP3155)</name>
    <dbReference type="NCBI Taxonomy" id="1169540"/>
    <lineage>
        <taxon>Eukaryota</taxon>
        <taxon>Sar</taxon>
        <taxon>Alveolata</taxon>
        <taxon>Colpodellida</taxon>
        <taxon>Vitrellaceae</taxon>
        <taxon>Vitrella</taxon>
    </lineage>
</organism>
<proteinExistence type="predicted"/>
<sequence>MTWLAFASDVEPACSWLFARSCTQEESLRQSDIKKEAVRVIESAWRQQKTRREVTKKYSGELGLDCSMPMRTPSSLDDCDDEREVGEPSALPPQAPQQLNSSTCLTHDSLWETLSEAMPVHAQRHYFHMCRVASEWRVSFLVAANTCGHADQLPQTAA</sequence>
<dbReference type="AlphaFoldDB" id="A0A0G4H6D5"/>
<dbReference type="EMBL" id="CDMY01001028">
    <property type="protein sequence ID" value="CEM39174.1"/>
    <property type="molecule type" value="Genomic_DNA"/>
</dbReference>
<reference evidence="2 3" key="1">
    <citation type="submission" date="2014-11" db="EMBL/GenBank/DDBJ databases">
        <authorList>
            <person name="Zhu J."/>
            <person name="Qi W."/>
            <person name="Song R."/>
        </authorList>
    </citation>
    <scope>NUCLEOTIDE SEQUENCE [LARGE SCALE GENOMIC DNA]</scope>
</reference>
<feature type="region of interest" description="Disordered" evidence="1">
    <location>
        <begin position="68"/>
        <end position="100"/>
    </location>
</feature>
<protein>
    <submittedName>
        <fullName evidence="2">Uncharacterized protein</fullName>
    </submittedName>
</protein>
<gene>
    <name evidence="2" type="ORF">Vbra_6611</name>
</gene>
<evidence type="ECO:0000256" key="1">
    <source>
        <dbReference type="SAM" id="MobiDB-lite"/>
    </source>
</evidence>
<keyword evidence="3" id="KW-1185">Reference proteome</keyword>
<dbReference type="InParanoid" id="A0A0G4H6D5"/>
<evidence type="ECO:0000313" key="3">
    <source>
        <dbReference type="Proteomes" id="UP000041254"/>
    </source>
</evidence>
<evidence type="ECO:0000313" key="2">
    <source>
        <dbReference type="EMBL" id="CEM39174.1"/>
    </source>
</evidence>